<dbReference type="EMBL" id="MEKH01000006">
    <property type="protein sequence ID" value="ODO06582.1"/>
    <property type="molecule type" value="Genomic_DNA"/>
</dbReference>
<comment type="caution">
    <text evidence="1">The sequence shown here is derived from an EMBL/GenBank/DDBJ whole genome shotgun (WGS) entry which is preliminary data.</text>
</comment>
<gene>
    <name evidence="1" type="ORF">I350_03938</name>
</gene>
<dbReference type="AlphaFoldDB" id="A0A1E3K302"/>
<proteinExistence type="predicted"/>
<reference evidence="1 2" key="1">
    <citation type="submission" date="2016-06" db="EMBL/GenBank/DDBJ databases">
        <title>Evolution of pathogenesis and genome organization in the Tremellales.</title>
        <authorList>
            <person name="Cuomo C."/>
            <person name="Litvintseva A."/>
            <person name="Heitman J."/>
            <person name="Chen Y."/>
            <person name="Sun S."/>
            <person name="Springer D."/>
            <person name="Dromer F."/>
            <person name="Young S."/>
            <person name="Zeng Q."/>
            <person name="Chapman S."/>
            <person name="Gujja S."/>
            <person name="Saif S."/>
            <person name="Birren B."/>
        </authorList>
    </citation>
    <scope>NUCLEOTIDE SEQUENCE [LARGE SCALE GENOMIC DNA]</scope>
    <source>
        <strain evidence="1 2">CBS 6273</strain>
    </source>
</reference>
<name>A0A1E3K302_9TREE</name>
<protein>
    <submittedName>
        <fullName evidence="1">Uncharacterized protein</fullName>
    </submittedName>
</protein>
<sequence>MPSHLNQNFYPCLPPEISQKIIDIFGFTACPKDIVAFACASEVTYHQIIPYLYRNLSLSIDAALKLFPDDGGAMLCPRASFDMVSMPLVSDRNGSVESDIELLSLYAKKLLHLRYTRSLKIDARNVHLLARYIDYQSSLTALATSTKPLTFFPCFDSLAIVLDDRNRYDDGLLDLERVEMGRAVRCVLQPARLCIFHDEENPAPSPDIEDSEKQMYLRGQYAYINGLGFLRSSPGKTRLLETLSVHRASPDAALAWHPLSVFRAREVEIFLGGDGLEYCSDRSKMKREILNEIGAFLEKLFAVQEVLDKGKKVYEFPLMAGVIRSLIFCNCLMPMDVILETLFEEGRIRREVYKAWVRTGRRMVMTHMDEKVCCKLCQECDRDSRVVKQHVLGDLRGNGLGARTLTCGIADDEHGR</sequence>
<organism evidence="1 2">
    <name type="scientific">Cryptococcus amylolentus CBS 6273</name>
    <dbReference type="NCBI Taxonomy" id="1296118"/>
    <lineage>
        <taxon>Eukaryota</taxon>
        <taxon>Fungi</taxon>
        <taxon>Dikarya</taxon>
        <taxon>Basidiomycota</taxon>
        <taxon>Agaricomycotina</taxon>
        <taxon>Tremellomycetes</taxon>
        <taxon>Tremellales</taxon>
        <taxon>Cryptococcaceae</taxon>
        <taxon>Cryptococcus</taxon>
    </lineage>
</organism>
<evidence type="ECO:0000313" key="1">
    <source>
        <dbReference type="EMBL" id="ODO06582.1"/>
    </source>
</evidence>
<dbReference type="Proteomes" id="UP000095149">
    <property type="component" value="Unassembled WGS sequence"/>
</dbReference>
<accession>A0A1E3K302</accession>
<evidence type="ECO:0000313" key="2">
    <source>
        <dbReference type="Proteomes" id="UP000095149"/>
    </source>
</evidence>